<dbReference type="InterPro" id="IPR036047">
    <property type="entry name" value="F-box-like_dom_sf"/>
</dbReference>
<sequence>MIRSIRYRKKRKLKKNVQLPQNPSIIPGELPEELIFSEILPRLPVNSLNCFKSVSKTWNFILSSPNFIKSHLNCTNSNPFVPTKSVFIKSAYDFYILNYSAYDRLTDDNYGQKGLIKTKILHFSDNCVNTFLIGSCNGLICFGRGTAFSKFGYNFRFYNPVTGRVLCVSDPLGNYQGRLICGFGFVSSKDDYMLFVGGLQRRTSENFVYVYSLKSNDWRKIGEFGEDEFSIFLGGRGVLVNETLHWDKTQVRRSNAKSICGFNLVDESFKEVMMPRVFWGNDDHLLDFKVTEMGGCLCAWAQDVYGGAEMWMLMQYGVWESWTKLFKIDLIPGLDNFYGCLENGKVLVHTNNGSLLLGHPDQGPRQLISLVKDLGDIEVVSYIQSPVSPFL</sequence>
<dbReference type="PANTHER" id="PTHR31672:SF13">
    <property type="entry name" value="F-BOX PROTEIN CPR30-LIKE"/>
    <property type="match status" value="1"/>
</dbReference>
<protein>
    <submittedName>
        <fullName evidence="3">F-box protein At3g07870-like</fullName>
    </submittedName>
</protein>
<name>A0A9R0JQC2_SPIOL</name>
<dbReference type="NCBIfam" id="TIGR01640">
    <property type="entry name" value="F_box_assoc_1"/>
    <property type="match status" value="1"/>
</dbReference>
<feature type="domain" description="F-box associated beta-propeller type 3" evidence="1">
    <location>
        <begin position="115"/>
        <end position="322"/>
    </location>
</feature>
<dbReference type="Proteomes" id="UP000813463">
    <property type="component" value="Chromosome 3"/>
</dbReference>
<accession>A0A9R0JQC2</accession>
<organism evidence="2 3">
    <name type="scientific">Spinacia oleracea</name>
    <name type="common">Spinach</name>
    <dbReference type="NCBI Taxonomy" id="3562"/>
    <lineage>
        <taxon>Eukaryota</taxon>
        <taxon>Viridiplantae</taxon>
        <taxon>Streptophyta</taxon>
        <taxon>Embryophyta</taxon>
        <taxon>Tracheophyta</taxon>
        <taxon>Spermatophyta</taxon>
        <taxon>Magnoliopsida</taxon>
        <taxon>eudicotyledons</taxon>
        <taxon>Gunneridae</taxon>
        <taxon>Pentapetalae</taxon>
        <taxon>Caryophyllales</taxon>
        <taxon>Chenopodiaceae</taxon>
        <taxon>Chenopodioideae</taxon>
        <taxon>Anserineae</taxon>
        <taxon>Spinacia</taxon>
    </lineage>
</organism>
<keyword evidence="2" id="KW-1185">Reference proteome</keyword>
<dbReference type="InterPro" id="IPR013187">
    <property type="entry name" value="F-box-assoc_dom_typ3"/>
</dbReference>
<dbReference type="KEGG" id="soe:110783096"/>
<reference evidence="2" key="1">
    <citation type="journal article" date="2021" name="Nat. Commun.">
        <title>Genomic analyses provide insights into spinach domestication and the genetic basis of agronomic traits.</title>
        <authorList>
            <person name="Cai X."/>
            <person name="Sun X."/>
            <person name="Xu C."/>
            <person name="Sun H."/>
            <person name="Wang X."/>
            <person name="Ge C."/>
            <person name="Zhang Z."/>
            <person name="Wang Q."/>
            <person name="Fei Z."/>
            <person name="Jiao C."/>
            <person name="Wang Q."/>
        </authorList>
    </citation>
    <scope>NUCLEOTIDE SEQUENCE [LARGE SCALE GENOMIC DNA]</scope>
    <source>
        <strain evidence="2">cv. Varoflay</strain>
    </source>
</reference>
<dbReference type="PANTHER" id="PTHR31672">
    <property type="entry name" value="BNACNNG10540D PROTEIN"/>
    <property type="match status" value="1"/>
</dbReference>
<dbReference type="InterPro" id="IPR050796">
    <property type="entry name" value="SCF_F-box_component"/>
</dbReference>
<dbReference type="Pfam" id="PF08268">
    <property type="entry name" value="FBA_3"/>
    <property type="match status" value="1"/>
</dbReference>
<dbReference type="SUPFAM" id="SSF81383">
    <property type="entry name" value="F-box domain"/>
    <property type="match status" value="1"/>
</dbReference>
<dbReference type="GeneID" id="110783096"/>
<evidence type="ECO:0000313" key="2">
    <source>
        <dbReference type="Proteomes" id="UP000813463"/>
    </source>
</evidence>
<proteinExistence type="predicted"/>
<evidence type="ECO:0000259" key="1">
    <source>
        <dbReference type="Pfam" id="PF08268"/>
    </source>
</evidence>
<dbReference type="SUPFAM" id="SSF117281">
    <property type="entry name" value="Kelch motif"/>
    <property type="match status" value="1"/>
</dbReference>
<dbReference type="InterPro" id="IPR017451">
    <property type="entry name" value="F-box-assoc_interact_dom"/>
</dbReference>
<dbReference type="RefSeq" id="XP_021843084.1">
    <property type="nucleotide sequence ID" value="XM_021987392.2"/>
</dbReference>
<evidence type="ECO:0000313" key="3">
    <source>
        <dbReference type="RefSeq" id="XP_021843084.1"/>
    </source>
</evidence>
<dbReference type="AlphaFoldDB" id="A0A9R0JQC2"/>
<dbReference type="InterPro" id="IPR015915">
    <property type="entry name" value="Kelch-typ_b-propeller"/>
</dbReference>
<reference evidence="3" key="2">
    <citation type="submission" date="2025-08" db="UniProtKB">
        <authorList>
            <consortium name="RefSeq"/>
        </authorList>
    </citation>
    <scope>IDENTIFICATION</scope>
    <source>
        <tissue evidence="3">Leaf</tissue>
    </source>
</reference>
<dbReference type="CDD" id="cd22157">
    <property type="entry name" value="F-box_AtFBW1-like"/>
    <property type="match status" value="1"/>
</dbReference>
<gene>
    <name evidence="3" type="primary">LOC110783096</name>
</gene>
<dbReference type="OrthoDB" id="591557at2759"/>